<dbReference type="InterPro" id="IPR007125">
    <property type="entry name" value="H2A/H2B/H3"/>
</dbReference>
<accession>A0ABD2HT76</accession>
<dbReference type="InterPro" id="IPR009072">
    <property type="entry name" value="Histone-fold"/>
</dbReference>
<feature type="domain" description="Core Histone H2A/H2B/H3" evidence="3">
    <location>
        <begin position="62"/>
        <end position="150"/>
    </location>
</feature>
<dbReference type="SMART" id="SM00428">
    <property type="entry name" value="H3"/>
    <property type="match status" value="1"/>
</dbReference>
<gene>
    <name evidence="4" type="ORF">niasHT_030861</name>
</gene>
<evidence type="ECO:0000259" key="3">
    <source>
        <dbReference type="Pfam" id="PF00125"/>
    </source>
</evidence>
<dbReference type="Pfam" id="PF00125">
    <property type="entry name" value="Histone"/>
    <property type="match status" value="1"/>
</dbReference>
<reference evidence="4 5" key="1">
    <citation type="submission" date="2024-10" db="EMBL/GenBank/DDBJ databases">
        <authorList>
            <person name="Kim D."/>
        </authorList>
    </citation>
    <scope>NUCLEOTIDE SEQUENCE [LARGE SCALE GENOMIC DNA]</scope>
    <source>
        <strain evidence="4">BH-2024</strain>
    </source>
</reference>
<name>A0ABD2HT76_9BILA</name>
<dbReference type="PRINTS" id="PR00622">
    <property type="entry name" value="HISTONEH3"/>
</dbReference>
<dbReference type="Proteomes" id="UP001620626">
    <property type="component" value="Unassembled WGS sequence"/>
</dbReference>
<feature type="region of interest" description="Disordered" evidence="2">
    <location>
        <begin position="1"/>
        <end position="39"/>
    </location>
</feature>
<feature type="compositionally biased region" description="Polar residues" evidence="2">
    <location>
        <begin position="18"/>
        <end position="35"/>
    </location>
</feature>
<feature type="compositionally biased region" description="Basic residues" evidence="2">
    <location>
        <begin position="1"/>
        <end position="12"/>
    </location>
</feature>
<comment type="similarity">
    <text evidence="1">Belongs to the histone H3 family.</text>
</comment>
<proteinExistence type="inferred from homology"/>
<dbReference type="PROSITE" id="PS00959">
    <property type="entry name" value="HISTONE_H3_2"/>
    <property type="match status" value="1"/>
</dbReference>
<dbReference type="InterPro" id="IPR000164">
    <property type="entry name" value="Histone_H3/CENP-A"/>
</dbReference>
<dbReference type="PANTHER" id="PTHR11426">
    <property type="entry name" value="HISTONE H3"/>
    <property type="match status" value="1"/>
</dbReference>
<evidence type="ECO:0000256" key="1">
    <source>
        <dbReference type="ARBA" id="ARBA00010343"/>
    </source>
</evidence>
<evidence type="ECO:0000313" key="5">
    <source>
        <dbReference type="Proteomes" id="UP001620626"/>
    </source>
</evidence>
<dbReference type="EMBL" id="JBICBT010001408">
    <property type="protein sequence ID" value="KAL3068570.1"/>
    <property type="molecule type" value="Genomic_DNA"/>
</dbReference>
<dbReference type="CDD" id="cd22911">
    <property type="entry name" value="HFD_H3"/>
    <property type="match status" value="1"/>
</dbReference>
<dbReference type="FunFam" id="1.10.20.10:FF:000088">
    <property type="entry name" value="Histone H3-like centromeric protein CSE4"/>
    <property type="match status" value="1"/>
</dbReference>
<sequence>MPRVKQTAKKSQSRKEQGSFQQQQKMRSMRTQLATKTAGPKRIGYKELPPVKMQQKRHHKKGALALKEIRKFQKSVNLLIPRRPFVRLVREVTQGMTVADDIKWRGLALLALQEAAELYLIGLLEDTNLCAIHAGRVTIMPKDMQLVRKIRGDTFAKPSSR</sequence>
<keyword evidence="5" id="KW-1185">Reference proteome</keyword>
<dbReference type="SUPFAM" id="SSF47113">
    <property type="entry name" value="Histone-fold"/>
    <property type="match status" value="1"/>
</dbReference>
<comment type="caution">
    <text evidence="4">The sequence shown here is derived from an EMBL/GenBank/DDBJ whole genome shotgun (WGS) entry which is preliminary data.</text>
</comment>
<evidence type="ECO:0000313" key="4">
    <source>
        <dbReference type="EMBL" id="KAL3068570.1"/>
    </source>
</evidence>
<dbReference type="GO" id="GO:0005694">
    <property type="term" value="C:chromosome"/>
    <property type="evidence" value="ECO:0007669"/>
    <property type="project" value="UniProtKB-ARBA"/>
</dbReference>
<protein>
    <recommendedName>
        <fullName evidence="3">Core Histone H2A/H2B/H3 domain-containing protein</fullName>
    </recommendedName>
</protein>
<evidence type="ECO:0000256" key="2">
    <source>
        <dbReference type="SAM" id="MobiDB-lite"/>
    </source>
</evidence>
<dbReference type="Gene3D" id="1.10.20.10">
    <property type="entry name" value="Histone, subunit A"/>
    <property type="match status" value="1"/>
</dbReference>
<dbReference type="AlphaFoldDB" id="A0ABD2HT76"/>
<organism evidence="4 5">
    <name type="scientific">Heterodera trifolii</name>
    <dbReference type="NCBI Taxonomy" id="157864"/>
    <lineage>
        <taxon>Eukaryota</taxon>
        <taxon>Metazoa</taxon>
        <taxon>Ecdysozoa</taxon>
        <taxon>Nematoda</taxon>
        <taxon>Chromadorea</taxon>
        <taxon>Rhabditida</taxon>
        <taxon>Tylenchina</taxon>
        <taxon>Tylenchomorpha</taxon>
        <taxon>Tylenchoidea</taxon>
        <taxon>Heteroderidae</taxon>
        <taxon>Heteroderinae</taxon>
        <taxon>Heterodera</taxon>
    </lineage>
</organism>